<comment type="caution">
    <text evidence="2">The sequence shown here is derived from an EMBL/GenBank/DDBJ whole genome shotgun (WGS) entry which is preliminary data.</text>
</comment>
<evidence type="ECO:0000313" key="2">
    <source>
        <dbReference type="EMBL" id="KAK4295146.1"/>
    </source>
</evidence>
<dbReference type="EMBL" id="JAWZYT010004138">
    <property type="protein sequence ID" value="KAK4295146.1"/>
    <property type="molecule type" value="Genomic_DNA"/>
</dbReference>
<feature type="compositionally biased region" description="Basic and acidic residues" evidence="1">
    <location>
        <begin position="51"/>
        <end position="109"/>
    </location>
</feature>
<accession>A0AAE1TRT6</accession>
<reference evidence="2" key="1">
    <citation type="submission" date="2023-11" db="EMBL/GenBank/DDBJ databases">
        <title>Genome assemblies of two species of porcelain crab, Petrolisthes cinctipes and Petrolisthes manimaculis (Anomura: Porcellanidae).</title>
        <authorList>
            <person name="Angst P."/>
        </authorList>
    </citation>
    <scope>NUCLEOTIDE SEQUENCE</scope>
    <source>
        <strain evidence="2">PB745_02</strain>
        <tissue evidence="2">Gill</tissue>
    </source>
</reference>
<name>A0AAE1TRT6_9EUCA</name>
<evidence type="ECO:0000256" key="1">
    <source>
        <dbReference type="SAM" id="MobiDB-lite"/>
    </source>
</evidence>
<dbReference type="Proteomes" id="UP001292094">
    <property type="component" value="Unassembled WGS sequence"/>
</dbReference>
<gene>
    <name evidence="2" type="ORF">Pmani_032278</name>
</gene>
<proteinExistence type="predicted"/>
<sequence length="136" mass="15113">MSDRVAMGRQAKSDTTAAGAVNVMRGDSSFPPGTTRTRKEGDEEEEVEAGEGEKGKSGSDRRSGTVTGEREEGEREEGEERQKKWESERRSGSDRRSGTVTGEREEERTFYQVANLFPTKKNSIQRLYGPLVSFST</sequence>
<organism evidence="2 3">
    <name type="scientific">Petrolisthes manimaculis</name>
    <dbReference type="NCBI Taxonomy" id="1843537"/>
    <lineage>
        <taxon>Eukaryota</taxon>
        <taxon>Metazoa</taxon>
        <taxon>Ecdysozoa</taxon>
        <taxon>Arthropoda</taxon>
        <taxon>Crustacea</taxon>
        <taxon>Multicrustacea</taxon>
        <taxon>Malacostraca</taxon>
        <taxon>Eumalacostraca</taxon>
        <taxon>Eucarida</taxon>
        <taxon>Decapoda</taxon>
        <taxon>Pleocyemata</taxon>
        <taxon>Anomura</taxon>
        <taxon>Galatheoidea</taxon>
        <taxon>Porcellanidae</taxon>
        <taxon>Petrolisthes</taxon>
    </lineage>
</organism>
<feature type="region of interest" description="Disordered" evidence="1">
    <location>
        <begin position="1"/>
        <end position="109"/>
    </location>
</feature>
<dbReference type="AlphaFoldDB" id="A0AAE1TRT6"/>
<protein>
    <submittedName>
        <fullName evidence="2">Uncharacterized protein</fullName>
    </submittedName>
</protein>
<evidence type="ECO:0000313" key="3">
    <source>
        <dbReference type="Proteomes" id="UP001292094"/>
    </source>
</evidence>
<keyword evidence="3" id="KW-1185">Reference proteome</keyword>